<accession>A0A955EBK5</accession>
<comment type="caution">
    <text evidence="1">The sequence shown here is derived from an EMBL/GenBank/DDBJ whole genome shotgun (WGS) entry which is preliminary data.</text>
</comment>
<reference evidence="1" key="2">
    <citation type="journal article" date="2021" name="Microbiome">
        <title>Successional dynamics and alternative stable states in a saline activated sludge microbial community over 9 years.</title>
        <authorList>
            <person name="Wang Y."/>
            <person name="Ye J."/>
            <person name="Ju F."/>
            <person name="Liu L."/>
            <person name="Boyd J.A."/>
            <person name="Deng Y."/>
            <person name="Parks D.H."/>
            <person name="Jiang X."/>
            <person name="Yin X."/>
            <person name="Woodcroft B.J."/>
            <person name="Tyson G.W."/>
            <person name="Hugenholtz P."/>
            <person name="Polz M.F."/>
            <person name="Zhang T."/>
        </authorList>
    </citation>
    <scope>NUCLEOTIDE SEQUENCE</scope>
    <source>
        <strain evidence="1">HKST-UBA79</strain>
    </source>
</reference>
<dbReference type="EMBL" id="JAGQNX010000091">
    <property type="protein sequence ID" value="MCA9308466.1"/>
    <property type="molecule type" value="Genomic_DNA"/>
</dbReference>
<dbReference type="AlphaFoldDB" id="A0A955EBK5"/>
<evidence type="ECO:0000313" key="2">
    <source>
        <dbReference type="Proteomes" id="UP000740557"/>
    </source>
</evidence>
<sequence>MSNTDELETRESDMNALSSLLISFEDPSLDAFHKEWEYDKSCFVTSYEIKGRTVQVVGVAHTRDAQGDNMASIVAAYRDFASAHSADSGVLLLEGFHAFSALPVVQTFDSGVTTYVEMGGILYLAQQDSLQAMSPEVSVAEVVEKHKENGIPPSTIATYYLMRSLSDLVKTKELDDYVLAGLVYDYGSKANVDWLPSLTSADATRFATDEQFRDQLIQDILSVSIPKINEVTHSVTGSPLINEDTHELMMSAEELDSYHQPGEQAPATLFRDISRADNNMRDIHLINEIVKQTQEDKDVLVVFGGTHAFRINPVLQHLENK</sequence>
<gene>
    <name evidence="1" type="ORF">KC980_03060</name>
</gene>
<evidence type="ECO:0000313" key="1">
    <source>
        <dbReference type="EMBL" id="MCA9308466.1"/>
    </source>
</evidence>
<name>A0A955EBK5_UNCKA</name>
<dbReference type="Proteomes" id="UP000740557">
    <property type="component" value="Unassembled WGS sequence"/>
</dbReference>
<reference evidence="1" key="1">
    <citation type="submission" date="2020-04" db="EMBL/GenBank/DDBJ databases">
        <authorList>
            <person name="Zhang T."/>
        </authorList>
    </citation>
    <scope>NUCLEOTIDE SEQUENCE</scope>
    <source>
        <strain evidence="1">HKST-UBA79</strain>
    </source>
</reference>
<protein>
    <submittedName>
        <fullName evidence="1">Uncharacterized protein</fullName>
    </submittedName>
</protein>
<organism evidence="1 2">
    <name type="scientific">candidate division WWE3 bacterium</name>
    <dbReference type="NCBI Taxonomy" id="2053526"/>
    <lineage>
        <taxon>Bacteria</taxon>
        <taxon>Katanobacteria</taxon>
    </lineage>
</organism>
<proteinExistence type="predicted"/>